<dbReference type="InParanoid" id="H1Z087"/>
<dbReference type="RefSeq" id="WP_004078432.1">
    <property type="nucleotide sequence ID" value="NZ_CM001436.1"/>
</dbReference>
<dbReference type="EMBL" id="CM001436">
    <property type="protein sequence ID" value="EHQ36179.1"/>
    <property type="molecule type" value="Genomic_DNA"/>
</dbReference>
<evidence type="ECO:0000313" key="2">
    <source>
        <dbReference type="EMBL" id="EHQ36179.1"/>
    </source>
</evidence>
<dbReference type="Proteomes" id="UP000005741">
    <property type="component" value="Chromosome"/>
</dbReference>
<name>H1Z087_9EURY</name>
<protein>
    <submittedName>
        <fullName evidence="2">Uncharacterized protein</fullName>
    </submittedName>
</protein>
<dbReference type="STRING" id="937775.Metlim_2097"/>
<proteinExistence type="predicted"/>
<dbReference type="HOGENOM" id="CLU_191148_0_0_2"/>
<evidence type="ECO:0000313" key="3">
    <source>
        <dbReference type="Proteomes" id="UP000005741"/>
    </source>
</evidence>
<dbReference type="AlphaFoldDB" id="H1Z087"/>
<feature type="region of interest" description="Disordered" evidence="1">
    <location>
        <begin position="1"/>
        <end position="22"/>
    </location>
</feature>
<keyword evidence="3" id="KW-1185">Reference proteome</keyword>
<reference evidence="2 3" key="1">
    <citation type="submission" date="2011-10" db="EMBL/GenBank/DDBJ databases">
        <title>The Improved High-Quality Draft genome of Methanoplanus limicola DSM 2279.</title>
        <authorList>
            <consortium name="US DOE Joint Genome Institute (JGI-PGF)"/>
            <person name="Lucas S."/>
            <person name="Copeland A."/>
            <person name="Lapidus A."/>
            <person name="Glavina del Rio T."/>
            <person name="Dalin E."/>
            <person name="Tice H."/>
            <person name="Bruce D."/>
            <person name="Goodwin L."/>
            <person name="Pitluck S."/>
            <person name="Peters L."/>
            <person name="Mikhailova N."/>
            <person name="Lu M."/>
            <person name="Kyrpides N."/>
            <person name="Mavromatis K."/>
            <person name="Ivanova N."/>
            <person name="Markowitz V."/>
            <person name="Cheng J.-F."/>
            <person name="Hugenholtz P."/>
            <person name="Woyke T."/>
            <person name="Wu D."/>
            <person name="Wirth R."/>
            <person name="Brambilla E.-M."/>
            <person name="Klenk H.-P."/>
            <person name="Eisen J.A."/>
        </authorList>
    </citation>
    <scope>NUCLEOTIDE SEQUENCE [LARGE SCALE GENOMIC DNA]</scope>
    <source>
        <strain evidence="2 3">DSM 2279</strain>
    </source>
</reference>
<gene>
    <name evidence="2" type="ORF">Metlim_2097</name>
</gene>
<accession>H1Z087</accession>
<evidence type="ECO:0000256" key="1">
    <source>
        <dbReference type="SAM" id="MobiDB-lite"/>
    </source>
</evidence>
<feature type="compositionally biased region" description="Polar residues" evidence="1">
    <location>
        <begin position="1"/>
        <end position="11"/>
    </location>
</feature>
<sequence length="86" mass="9843">MDSTKSISKKSPVNPLKEDNKGKYVCTPIDESEKKRLIAKMSSASFQIFNTTKWSENGFVPSFKITDEILMRAAKKTYKKSEFSDR</sequence>
<organism evidence="2 3">
    <name type="scientific">Methanoplanus limicola DSM 2279</name>
    <dbReference type="NCBI Taxonomy" id="937775"/>
    <lineage>
        <taxon>Archaea</taxon>
        <taxon>Methanobacteriati</taxon>
        <taxon>Methanobacteriota</taxon>
        <taxon>Stenosarchaea group</taxon>
        <taxon>Methanomicrobia</taxon>
        <taxon>Methanomicrobiales</taxon>
        <taxon>Methanomicrobiaceae</taxon>
        <taxon>Methanoplanus</taxon>
    </lineage>
</organism>